<evidence type="ECO:0000256" key="1">
    <source>
        <dbReference type="SAM" id="MobiDB-lite"/>
    </source>
</evidence>
<comment type="caution">
    <text evidence="3">The sequence shown here is derived from an EMBL/GenBank/DDBJ whole genome shotgun (WGS) entry which is preliminary data.</text>
</comment>
<feature type="region of interest" description="Disordered" evidence="1">
    <location>
        <begin position="22"/>
        <end position="55"/>
    </location>
</feature>
<feature type="chain" id="PRO_5045588663" description="Secreted protein" evidence="2">
    <location>
        <begin position="19"/>
        <end position="233"/>
    </location>
</feature>
<gene>
    <name evidence="3" type="ORF">GCM10009554_35500</name>
</gene>
<keyword evidence="4" id="KW-1185">Reference proteome</keyword>
<evidence type="ECO:0000313" key="4">
    <source>
        <dbReference type="Proteomes" id="UP001500542"/>
    </source>
</evidence>
<evidence type="ECO:0008006" key="5">
    <source>
        <dbReference type="Google" id="ProtNLM"/>
    </source>
</evidence>
<name>A0ABP4AXK8_9ACTN</name>
<evidence type="ECO:0000256" key="2">
    <source>
        <dbReference type="SAM" id="SignalP"/>
    </source>
</evidence>
<accession>A0ABP4AXK8</accession>
<sequence length="233" mass="23591">MLAVVALTLGISTTVACSADEQAGTPVAPSPGPLANGGGAAPVQPPPTAEGPGLTAPGIHLAAVPRGDGSFDITEDVVLRSEVALIRLQLPQSGTKLVGMMRPTKPIATSLKVTADDQPVPMETTKLAAARDLPLTVAATKLRLVYRLSGSTVRSLPSETGRASAAISPLTAGVDPTLPTNYQISGGSLLNAVCPEMTETRCAVGEPPGLGIQQGIPAGQSLTVLQLDLPMQP</sequence>
<dbReference type="Proteomes" id="UP001500542">
    <property type="component" value="Unassembled WGS sequence"/>
</dbReference>
<feature type="signal peptide" evidence="2">
    <location>
        <begin position="1"/>
        <end position="18"/>
    </location>
</feature>
<organism evidence="3 4">
    <name type="scientific">Kribbella koreensis</name>
    <dbReference type="NCBI Taxonomy" id="57909"/>
    <lineage>
        <taxon>Bacteria</taxon>
        <taxon>Bacillati</taxon>
        <taxon>Actinomycetota</taxon>
        <taxon>Actinomycetes</taxon>
        <taxon>Propionibacteriales</taxon>
        <taxon>Kribbellaceae</taxon>
        <taxon>Kribbella</taxon>
    </lineage>
</organism>
<dbReference type="EMBL" id="BAAAHK010000007">
    <property type="protein sequence ID" value="GAA0942713.1"/>
    <property type="molecule type" value="Genomic_DNA"/>
</dbReference>
<keyword evidence="2" id="KW-0732">Signal</keyword>
<protein>
    <recommendedName>
        <fullName evidence="5">Secreted protein</fullName>
    </recommendedName>
</protein>
<reference evidence="4" key="1">
    <citation type="journal article" date="2019" name="Int. J. Syst. Evol. Microbiol.">
        <title>The Global Catalogue of Microorganisms (GCM) 10K type strain sequencing project: providing services to taxonomists for standard genome sequencing and annotation.</title>
        <authorList>
            <consortium name="The Broad Institute Genomics Platform"/>
            <consortium name="The Broad Institute Genome Sequencing Center for Infectious Disease"/>
            <person name="Wu L."/>
            <person name="Ma J."/>
        </authorList>
    </citation>
    <scope>NUCLEOTIDE SEQUENCE [LARGE SCALE GENOMIC DNA]</scope>
    <source>
        <strain evidence="4">JCM 10977</strain>
    </source>
</reference>
<proteinExistence type="predicted"/>
<evidence type="ECO:0000313" key="3">
    <source>
        <dbReference type="EMBL" id="GAA0942713.1"/>
    </source>
</evidence>